<keyword evidence="1" id="KW-0732">Signal</keyword>
<dbReference type="Proteomes" id="UP001517367">
    <property type="component" value="Unassembled WGS sequence"/>
</dbReference>
<keyword evidence="3" id="KW-1185">Reference proteome</keyword>
<feature type="chain" id="PRO_5045578137" description="Lipoprotein" evidence="1">
    <location>
        <begin position="20"/>
        <end position="136"/>
    </location>
</feature>
<evidence type="ECO:0008006" key="4">
    <source>
        <dbReference type="Google" id="ProtNLM"/>
    </source>
</evidence>
<sequence>MKNFILKPLLLLLSIFGFAQSCQKTENTIELQKCDLTAKEILTVENKTATLIYTNKLGSIDVPDAGYFIVNHNLSQTYNLPLMVCNFPIEKYPSLKIGESMKVDFSGRIEILPETADAFCTKIELTKISKVDESKN</sequence>
<dbReference type="PROSITE" id="PS51257">
    <property type="entry name" value="PROKAR_LIPOPROTEIN"/>
    <property type="match status" value="1"/>
</dbReference>
<comment type="caution">
    <text evidence="2">The sequence shown here is derived from an EMBL/GenBank/DDBJ whole genome shotgun (WGS) entry which is preliminary data.</text>
</comment>
<dbReference type="RefSeq" id="WP_138729877.1">
    <property type="nucleotide sequence ID" value="NZ_SRMP02000004.1"/>
</dbReference>
<accession>A0ABW9JE11</accession>
<dbReference type="EMBL" id="SRMP02000004">
    <property type="protein sequence ID" value="MFN0290657.1"/>
    <property type="molecule type" value="Genomic_DNA"/>
</dbReference>
<gene>
    <name evidence="2" type="ORF">E5L68_004610</name>
</gene>
<organism evidence="2 3">
    <name type="scientific">Pedobacter helvus</name>
    <dbReference type="NCBI Taxonomy" id="2563444"/>
    <lineage>
        <taxon>Bacteria</taxon>
        <taxon>Pseudomonadati</taxon>
        <taxon>Bacteroidota</taxon>
        <taxon>Sphingobacteriia</taxon>
        <taxon>Sphingobacteriales</taxon>
        <taxon>Sphingobacteriaceae</taxon>
        <taxon>Pedobacter</taxon>
    </lineage>
</organism>
<evidence type="ECO:0000256" key="1">
    <source>
        <dbReference type="SAM" id="SignalP"/>
    </source>
</evidence>
<name>A0ABW9JE11_9SPHI</name>
<reference evidence="2 3" key="1">
    <citation type="submission" date="2024-12" db="EMBL/GenBank/DDBJ databases">
        <authorList>
            <person name="Hu S."/>
        </authorList>
    </citation>
    <scope>NUCLEOTIDE SEQUENCE [LARGE SCALE GENOMIC DNA]</scope>
    <source>
        <strain evidence="2 3">P-25</strain>
    </source>
</reference>
<evidence type="ECO:0000313" key="2">
    <source>
        <dbReference type="EMBL" id="MFN0290657.1"/>
    </source>
</evidence>
<protein>
    <recommendedName>
        <fullName evidence="4">Lipoprotein</fullName>
    </recommendedName>
</protein>
<proteinExistence type="predicted"/>
<evidence type="ECO:0000313" key="3">
    <source>
        <dbReference type="Proteomes" id="UP001517367"/>
    </source>
</evidence>
<feature type="signal peptide" evidence="1">
    <location>
        <begin position="1"/>
        <end position="19"/>
    </location>
</feature>